<proteinExistence type="predicted"/>
<gene>
    <name evidence="1" type="ORF">DSM00_1700</name>
</gene>
<dbReference type="OrthoDB" id="1452621at2"/>
<dbReference type="Proteomes" id="UP000289238">
    <property type="component" value="Unassembled WGS sequence"/>
</dbReference>
<keyword evidence="2" id="KW-1185">Reference proteome</keyword>
<reference evidence="1 2" key="1">
    <citation type="submission" date="2018-07" db="EMBL/GenBank/DDBJ databases">
        <title>Leeuwenhoekiella genomics.</title>
        <authorList>
            <person name="Tahon G."/>
            <person name="Willems A."/>
        </authorList>
    </citation>
    <scope>NUCLEOTIDE SEQUENCE [LARGE SCALE GENOMIC DNA]</scope>
    <source>
        <strain evidence="1 2">LMG 22550</strain>
    </source>
</reference>
<organism evidence="1 2">
    <name type="scientific">Leeuwenhoekiella aequorea</name>
    <dbReference type="NCBI Taxonomy" id="283736"/>
    <lineage>
        <taxon>Bacteria</taxon>
        <taxon>Pseudomonadati</taxon>
        <taxon>Bacteroidota</taxon>
        <taxon>Flavobacteriia</taxon>
        <taxon>Flavobacteriales</taxon>
        <taxon>Flavobacteriaceae</taxon>
        <taxon>Leeuwenhoekiella</taxon>
    </lineage>
</organism>
<evidence type="ECO:0000313" key="1">
    <source>
        <dbReference type="EMBL" id="RXG22600.1"/>
    </source>
</evidence>
<comment type="caution">
    <text evidence="1">The sequence shown here is derived from an EMBL/GenBank/DDBJ whole genome shotgun (WGS) entry which is preliminary data.</text>
</comment>
<accession>A0A4Q0P7B8</accession>
<protein>
    <submittedName>
        <fullName evidence="1">Uncharacterized protein</fullName>
    </submittedName>
</protein>
<evidence type="ECO:0000313" key="2">
    <source>
        <dbReference type="Proteomes" id="UP000289238"/>
    </source>
</evidence>
<dbReference type="RefSeq" id="WP_128757589.1">
    <property type="nucleotide sequence ID" value="NZ_QOVM01000003.1"/>
</dbReference>
<name>A0A4Q0P7B8_9FLAO</name>
<sequence length="76" mass="8827">MLQLKIDNSQDYWVLEDRVKSLLIPSEICIDNSVTVPQVLDDNKLVSGVEAINKYLDDLESFTKQWYACRCDMFPL</sequence>
<dbReference type="EMBL" id="QOVM01000003">
    <property type="protein sequence ID" value="RXG22600.1"/>
    <property type="molecule type" value="Genomic_DNA"/>
</dbReference>
<dbReference type="AlphaFoldDB" id="A0A4Q0P7B8"/>